<gene>
    <name evidence="2" type="ORF">DFR61_12032</name>
    <name evidence="1" type="ORF">NCTC10597_01064</name>
</gene>
<evidence type="ECO:0000313" key="4">
    <source>
        <dbReference type="Proteomes" id="UP000294641"/>
    </source>
</evidence>
<dbReference type="EMBL" id="SNZG01000020">
    <property type="protein sequence ID" value="TDR37437.1"/>
    <property type="molecule type" value="Genomic_DNA"/>
</dbReference>
<dbReference type="AlphaFoldDB" id="A0A8B4Q9J0"/>
<dbReference type="RefSeq" id="WP_109349778.1">
    <property type="nucleotide sequence ID" value="NZ_BJUE01000013.1"/>
</dbReference>
<evidence type="ECO:0000313" key="2">
    <source>
        <dbReference type="EMBL" id="TDR37437.1"/>
    </source>
</evidence>
<reference evidence="1 3" key="1">
    <citation type="submission" date="2018-06" db="EMBL/GenBank/DDBJ databases">
        <authorList>
            <consortium name="Pathogen Informatics"/>
            <person name="Doyle S."/>
        </authorList>
    </citation>
    <scope>NUCLEOTIDE SEQUENCE [LARGE SCALE GENOMIC DNA]</scope>
    <source>
        <strain evidence="1 3">NCTC10597</strain>
    </source>
</reference>
<evidence type="ECO:0000313" key="3">
    <source>
        <dbReference type="Proteomes" id="UP000254330"/>
    </source>
</evidence>
<proteinExistence type="predicted"/>
<accession>A0A8B4Q9J0</accession>
<sequence length="212" mass="24707">MQTILNEFKKSKNSVLALEEDQYDFFYMNVVEVPLLEQILAERAINNAYYPALYRDIWFMIEQPYEIVQFSEKVDFSNEVLSQILKAVYEHPTFHIIHEISEHHNGNSFVCALLLTEMVAMMIDSEIESIFTSEELTNTIDLQHFIDEQLAIGNCLECAAHTVLHSLNELPIFVDMELFSKLPLAERTNHSLQIFTEINLMDEVDSYKSIYL</sequence>
<dbReference type="Proteomes" id="UP000254330">
    <property type="component" value="Unassembled WGS sequence"/>
</dbReference>
<protein>
    <submittedName>
        <fullName evidence="1">Uncharacterized protein</fullName>
    </submittedName>
</protein>
<dbReference type="EMBL" id="UGNP01000001">
    <property type="protein sequence ID" value="STX09389.1"/>
    <property type="molecule type" value="Genomic_DNA"/>
</dbReference>
<dbReference type="Proteomes" id="UP000294641">
    <property type="component" value="Unassembled WGS sequence"/>
</dbReference>
<keyword evidence="4" id="KW-1185">Reference proteome</keyword>
<comment type="caution">
    <text evidence="1">The sequence shown here is derived from an EMBL/GenBank/DDBJ whole genome shotgun (WGS) entry which is preliminary data.</text>
</comment>
<name>A0A8B4Q9J0_9BACL</name>
<organism evidence="1 3">
    <name type="scientific">Kurthia zopfii</name>
    <dbReference type="NCBI Taxonomy" id="1650"/>
    <lineage>
        <taxon>Bacteria</taxon>
        <taxon>Bacillati</taxon>
        <taxon>Bacillota</taxon>
        <taxon>Bacilli</taxon>
        <taxon>Bacillales</taxon>
        <taxon>Caryophanaceae</taxon>
        <taxon>Kurthia</taxon>
    </lineage>
</organism>
<evidence type="ECO:0000313" key="1">
    <source>
        <dbReference type="EMBL" id="STX09389.1"/>
    </source>
</evidence>
<reference evidence="2 4" key="2">
    <citation type="submission" date="2019-03" db="EMBL/GenBank/DDBJ databases">
        <title>Genomic Encyclopedia of Type Strains, Phase IV (KMG-IV): sequencing the most valuable type-strain genomes for metagenomic binning, comparative biology and taxonomic classification.</title>
        <authorList>
            <person name="Goeker M."/>
        </authorList>
    </citation>
    <scope>NUCLEOTIDE SEQUENCE [LARGE SCALE GENOMIC DNA]</scope>
    <source>
        <strain evidence="2 4">DSM 20580</strain>
    </source>
</reference>
<dbReference type="OrthoDB" id="2456102at2"/>